<keyword evidence="6 15" id="KW-0812">Transmembrane</keyword>
<dbReference type="GO" id="GO:0015159">
    <property type="term" value="F:polysaccharide transmembrane transporter activity"/>
    <property type="evidence" value="ECO:0007669"/>
    <property type="project" value="InterPro"/>
</dbReference>
<dbReference type="GO" id="GO:0006811">
    <property type="term" value="P:monoatomic ion transport"/>
    <property type="evidence" value="ECO:0007669"/>
    <property type="project" value="UniProtKB-KW"/>
</dbReference>
<sequence>MPEQKKYQTAPNAVLLRSGDVLSISISTLPTSQLNTYSNADLQSTANPILNGYTVSQKGSILLPVIGEVVVAGRTIDQTREEIAGLVSEYFQNASVKVHLLSFTISILGEVAQPGQYTVYKENISLLDGLALGGDLLPSADRNRVSVIRAKQGVTTRYNIDLQQDEIFTAPHFYLQPDDVIYVEPARYRSINPMQPWAIAVSSLSVIAVILNIFLK</sequence>
<evidence type="ECO:0000256" key="14">
    <source>
        <dbReference type="ARBA" id="ARBA00023288"/>
    </source>
</evidence>
<dbReference type="InterPro" id="IPR049712">
    <property type="entry name" value="Poly_export"/>
</dbReference>
<evidence type="ECO:0000256" key="1">
    <source>
        <dbReference type="ARBA" id="ARBA00004571"/>
    </source>
</evidence>
<dbReference type="GO" id="GO:0015288">
    <property type="term" value="F:porin activity"/>
    <property type="evidence" value="ECO:0007669"/>
    <property type="project" value="UniProtKB-KW"/>
</dbReference>
<keyword evidence="12" id="KW-0564">Palmitate</keyword>
<feature type="transmembrane region" description="Helical" evidence="15">
    <location>
        <begin position="197"/>
        <end position="215"/>
    </location>
</feature>
<evidence type="ECO:0000259" key="17">
    <source>
        <dbReference type="Pfam" id="PF22461"/>
    </source>
</evidence>
<evidence type="ECO:0000256" key="2">
    <source>
        <dbReference type="ARBA" id="ARBA00009450"/>
    </source>
</evidence>
<keyword evidence="7" id="KW-0732">Signal</keyword>
<dbReference type="InterPro" id="IPR003715">
    <property type="entry name" value="Poly_export_N"/>
</dbReference>
<dbReference type="Pfam" id="PF02563">
    <property type="entry name" value="Poly_export"/>
    <property type="match status" value="1"/>
</dbReference>
<evidence type="ECO:0000256" key="11">
    <source>
        <dbReference type="ARBA" id="ARBA00023136"/>
    </source>
</evidence>
<dbReference type="EMBL" id="CP120682">
    <property type="protein sequence ID" value="WKN34632.1"/>
    <property type="molecule type" value="Genomic_DNA"/>
</dbReference>
<evidence type="ECO:0000259" key="16">
    <source>
        <dbReference type="Pfam" id="PF02563"/>
    </source>
</evidence>
<dbReference type="EMBL" id="CP120682">
    <property type="protein sequence ID" value="WKN34480.1"/>
    <property type="molecule type" value="Genomic_DNA"/>
</dbReference>
<dbReference type="PANTHER" id="PTHR33619">
    <property type="entry name" value="POLYSACCHARIDE EXPORT PROTEIN GFCE-RELATED"/>
    <property type="match status" value="1"/>
</dbReference>
<keyword evidence="13" id="KW-0998">Cell outer membrane</keyword>
<evidence type="ECO:0000256" key="12">
    <source>
        <dbReference type="ARBA" id="ARBA00023139"/>
    </source>
</evidence>
<dbReference type="GO" id="GO:0009279">
    <property type="term" value="C:cell outer membrane"/>
    <property type="evidence" value="ECO:0007669"/>
    <property type="project" value="UniProtKB-SubCell"/>
</dbReference>
<dbReference type="PANTHER" id="PTHR33619:SF3">
    <property type="entry name" value="POLYSACCHARIDE EXPORT PROTEIN GFCE-RELATED"/>
    <property type="match status" value="1"/>
</dbReference>
<keyword evidence="5" id="KW-0762">Sugar transport</keyword>
<keyword evidence="11 15" id="KW-0472">Membrane</keyword>
<keyword evidence="9" id="KW-0406">Ion transport</keyword>
<evidence type="ECO:0000256" key="7">
    <source>
        <dbReference type="ARBA" id="ARBA00022729"/>
    </source>
</evidence>
<proteinExistence type="inferred from homology"/>
<evidence type="ECO:0000256" key="4">
    <source>
        <dbReference type="ARBA" id="ARBA00022452"/>
    </source>
</evidence>
<reference evidence="19" key="2">
    <citation type="journal article" date="2024" name="Antonie Van Leeuwenhoek">
        <title>Roseihalotalea indica gen. nov., sp. nov., a halophilic Bacteroidetes from mesopelagic Southwest Indian Ocean with higher carbohydrate metabolic potential.</title>
        <authorList>
            <person name="Chen B."/>
            <person name="Zhang M."/>
            <person name="Lin D."/>
            <person name="Ye J."/>
            <person name="Tang K."/>
        </authorList>
    </citation>
    <scope>NUCLEOTIDE SEQUENCE</scope>
    <source>
        <strain evidence="19">TK19036</strain>
    </source>
</reference>
<dbReference type="Gene3D" id="3.30.1950.10">
    <property type="entry name" value="wza like domain"/>
    <property type="match status" value="1"/>
</dbReference>
<feature type="domain" description="Polysaccharide export protein N-terminal" evidence="16">
    <location>
        <begin position="10"/>
        <end position="100"/>
    </location>
</feature>
<dbReference type="InterPro" id="IPR054765">
    <property type="entry name" value="SLBB_dom"/>
</dbReference>
<evidence type="ECO:0000256" key="13">
    <source>
        <dbReference type="ARBA" id="ARBA00023237"/>
    </source>
</evidence>
<keyword evidence="4" id="KW-1134">Transmembrane beta strand</keyword>
<evidence type="ECO:0000313" key="19">
    <source>
        <dbReference type="EMBL" id="WKN34632.1"/>
    </source>
</evidence>
<dbReference type="AlphaFoldDB" id="A0AA49JIE4"/>
<keyword evidence="10" id="KW-0626">Porin</keyword>
<keyword evidence="3" id="KW-0813">Transport</keyword>
<evidence type="ECO:0000256" key="3">
    <source>
        <dbReference type="ARBA" id="ARBA00022448"/>
    </source>
</evidence>
<comment type="subcellular location">
    <subcellularLocation>
        <location evidence="1">Cell outer membrane</location>
        <topology evidence="1">Multi-pass membrane protein</topology>
    </subcellularLocation>
</comment>
<organism evidence="19">
    <name type="scientific">Roseihalotalea indica</name>
    <dbReference type="NCBI Taxonomy" id="2867963"/>
    <lineage>
        <taxon>Bacteria</taxon>
        <taxon>Pseudomonadati</taxon>
        <taxon>Bacteroidota</taxon>
        <taxon>Cytophagia</taxon>
        <taxon>Cytophagales</taxon>
        <taxon>Catalimonadaceae</taxon>
        <taxon>Roseihalotalea</taxon>
    </lineage>
</organism>
<protein>
    <submittedName>
        <fullName evidence="19">Polysaccharide biosynthesis/export family protein</fullName>
    </submittedName>
</protein>
<evidence type="ECO:0000256" key="15">
    <source>
        <dbReference type="SAM" id="Phobius"/>
    </source>
</evidence>
<accession>A0AA49JIE4</accession>
<reference evidence="19" key="1">
    <citation type="journal article" date="2023" name="Comput. Struct. Biotechnol. J.">
        <title>Discovery of a novel marine Bacteroidetes with a rich repertoire of carbohydrate-active enzymes.</title>
        <authorList>
            <person name="Chen B."/>
            <person name="Liu G."/>
            <person name="Chen Q."/>
            <person name="Wang H."/>
            <person name="Liu L."/>
            <person name="Tang K."/>
        </authorList>
    </citation>
    <scope>NUCLEOTIDE SEQUENCE</scope>
    <source>
        <strain evidence="19">TK19036</strain>
    </source>
</reference>
<evidence type="ECO:0000256" key="6">
    <source>
        <dbReference type="ARBA" id="ARBA00022692"/>
    </source>
</evidence>
<feature type="domain" description="SLBB" evidence="17">
    <location>
        <begin position="105"/>
        <end position="183"/>
    </location>
</feature>
<name>A0AA49JIE4_9BACT</name>
<evidence type="ECO:0000256" key="5">
    <source>
        <dbReference type="ARBA" id="ARBA00022597"/>
    </source>
</evidence>
<keyword evidence="14" id="KW-0449">Lipoprotein</keyword>
<dbReference type="Pfam" id="PF22461">
    <property type="entry name" value="SLBB_2"/>
    <property type="match status" value="1"/>
</dbReference>
<dbReference type="GO" id="GO:0046930">
    <property type="term" value="C:pore complex"/>
    <property type="evidence" value="ECO:0007669"/>
    <property type="project" value="UniProtKB-KW"/>
</dbReference>
<evidence type="ECO:0000313" key="18">
    <source>
        <dbReference type="EMBL" id="WKN34480.1"/>
    </source>
</evidence>
<dbReference type="Gene3D" id="3.10.560.10">
    <property type="entry name" value="Outer membrane lipoprotein wza domain like"/>
    <property type="match status" value="1"/>
</dbReference>
<keyword evidence="8" id="KW-0625">Polysaccharide transport</keyword>
<evidence type="ECO:0000256" key="8">
    <source>
        <dbReference type="ARBA" id="ARBA00023047"/>
    </source>
</evidence>
<gene>
    <name evidence="18" type="ORF">K4G66_19065</name>
    <name evidence="19" type="ORF">K4G66_19860</name>
</gene>
<evidence type="ECO:0000256" key="10">
    <source>
        <dbReference type="ARBA" id="ARBA00023114"/>
    </source>
</evidence>
<comment type="similarity">
    <text evidence="2">Belongs to the BexD/CtrA/VexA family.</text>
</comment>
<keyword evidence="15" id="KW-1133">Transmembrane helix</keyword>
<evidence type="ECO:0000256" key="9">
    <source>
        <dbReference type="ARBA" id="ARBA00023065"/>
    </source>
</evidence>